<evidence type="ECO:0000256" key="3">
    <source>
        <dbReference type="ARBA" id="ARBA00022448"/>
    </source>
</evidence>
<evidence type="ECO:0000313" key="16">
    <source>
        <dbReference type="Proteomes" id="UP001211065"/>
    </source>
</evidence>
<comment type="subcellular location">
    <subcellularLocation>
        <location evidence="1">Golgi apparatus</location>
    </subcellularLocation>
</comment>
<evidence type="ECO:0000256" key="5">
    <source>
        <dbReference type="ARBA" id="ARBA00022741"/>
    </source>
</evidence>
<keyword evidence="3" id="KW-0813">Transport</keyword>
<dbReference type="PRINTS" id="PR00328">
    <property type="entry name" value="SAR1GTPBP"/>
</dbReference>
<dbReference type="SMART" id="SM00178">
    <property type="entry name" value="SAR"/>
    <property type="match status" value="1"/>
</dbReference>
<dbReference type="GO" id="GO:0046872">
    <property type="term" value="F:metal ion binding"/>
    <property type="evidence" value="ECO:0007669"/>
    <property type="project" value="UniProtKB-KW"/>
</dbReference>
<dbReference type="PROSITE" id="PS51419">
    <property type="entry name" value="RAB"/>
    <property type="match status" value="1"/>
</dbReference>
<keyword evidence="4" id="KW-0519">Myristate</keyword>
<sequence>MGLLSLLRKLRKQDREVKILLLGLDNAGKTTILKRLASEAIQDIKPTQGFNIKTVVQDGFKMTLWDIGGQKTIRPYWRNYFESADILIYVIDSSDRRRLEETGIELHSLLEEAKLVEVPLLVFANKQDLMNSLPADEIAVGLNLNSIRNRKWQIQPCSAKNGDGVSDGMEWAAAKSMQEGSTSSTQKIYFDKYVVEKSLGDGCYGKNQKRNQDSEAPLSSPIVTLLDVMVYRCVLLNYITNTLKETDKEIILVMEYVQGGELLNFIVAQKRVEERFARRFFRQLVSAVDYCHKNSVIHRDLKPEHLLLDQYQNVKIVDFGFVNLFDPDQKLNTFCGSPFYASPEYTGPEVDIWSMGVILFTMIGGQLPFQDDNKAELCNLIANANFKYLVFFRMVIKKMVFSLIENSEAVDLIKRMLVANWRERITIAEICKHSWTNEGYSEIPNTYIPPRYSFNENSVLDDQPAFPVYHLVKEHLERNSTSFTELEQHSSKETTTKTMQGVVLKYSTTTVIASNSNIHSSSTVYSSKKSKHELTSCCDSSATPTIASSLTEGNNPETAPSVNSLEEVISPLSKSRKHSVFQHWINTAILLSNCDRSRSENLDTNCNQTFFHGLLEEGGDLIKRRRSPYFERLSLIIANATVMLKVKLFNGSK</sequence>
<gene>
    <name evidence="15" type="primary">ARL3_1</name>
    <name evidence="15" type="ORF">HK099_004185</name>
</gene>
<evidence type="ECO:0000256" key="11">
    <source>
        <dbReference type="ARBA" id="ARBA00040616"/>
    </source>
</evidence>
<evidence type="ECO:0000256" key="9">
    <source>
        <dbReference type="ARBA" id="ARBA00023134"/>
    </source>
</evidence>
<dbReference type="PROSITE" id="PS51417">
    <property type="entry name" value="ARF"/>
    <property type="match status" value="1"/>
</dbReference>
<dbReference type="PANTHER" id="PTHR45697">
    <property type="entry name" value="ADP-RIBOSYLATION FACTOR-LIKE PROTEIN 2-RELATED"/>
    <property type="match status" value="1"/>
</dbReference>
<evidence type="ECO:0000256" key="10">
    <source>
        <dbReference type="ARBA" id="ARBA00023288"/>
    </source>
</evidence>
<evidence type="ECO:0000256" key="4">
    <source>
        <dbReference type="ARBA" id="ARBA00022707"/>
    </source>
</evidence>
<dbReference type="GO" id="GO:0005524">
    <property type="term" value="F:ATP binding"/>
    <property type="evidence" value="ECO:0007669"/>
    <property type="project" value="UniProtKB-KW"/>
</dbReference>
<evidence type="ECO:0000256" key="7">
    <source>
        <dbReference type="ARBA" id="ARBA00022927"/>
    </source>
</evidence>
<feature type="binding site" evidence="12">
    <location>
        <position position="69"/>
    </location>
    <ligand>
        <name>GTP</name>
        <dbReference type="ChEBI" id="CHEBI:37565"/>
    </ligand>
</feature>
<evidence type="ECO:0000256" key="8">
    <source>
        <dbReference type="ARBA" id="ARBA00023034"/>
    </source>
</evidence>
<keyword evidence="13" id="KW-0479">Metal-binding</keyword>
<evidence type="ECO:0000313" key="15">
    <source>
        <dbReference type="EMBL" id="KAJ3226767.1"/>
    </source>
</evidence>
<reference evidence="15" key="1">
    <citation type="submission" date="2020-05" db="EMBL/GenBank/DDBJ databases">
        <title>Phylogenomic resolution of chytrid fungi.</title>
        <authorList>
            <person name="Stajich J.E."/>
            <person name="Amses K."/>
            <person name="Simmons R."/>
            <person name="Seto K."/>
            <person name="Myers J."/>
            <person name="Bonds A."/>
            <person name="Quandt C.A."/>
            <person name="Barry K."/>
            <person name="Liu P."/>
            <person name="Grigoriev I."/>
            <person name="Longcore J.E."/>
            <person name="James T.Y."/>
        </authorList>
    </citation>
    <scope>NUCLEOTIDE SEQUENCE</scope>
    <source>
        <strain evidence="15">JEL0476</strain>
    </source>
</reference>
<dbReference type="GO" id="GO:0004672">
    <property type="term" value="F:protein kinase activity"/>
    <property type="evidence" value="ECO:0007669"/>
    <property type="project" value="InterPro"/>
</dbReference>
<dbReference type="CDD" id="cd04155">
    <property type="entry name" value="Arl3"/>
    <property type="match status" value="1"/>
</dbReference>
<dbReference type="FunFam" id="3.40.50.300:FF:000281">
    <property type="entry name" value="ADP-ribosylation factor-like protein 3"/>
    <property type="match status" value="1"/>
</dbReference>
<dbReference type="Proteomes" id="UP001211065">
    <property type="component" value="Unassembled WGS sequence"/>
</dbReference>
<evidence type="ECO:0000256" key="1">
    <source>
        <dbReference type="ARBA" id="ARBA00004555"/>
    </source>
</evidence>
<dbReference type="InterPro" id="IPR044612">
    <property type="entry name" value="ARL2/3"/>
</dbReference>
<evidence type="ECO:0000256" key="13">
    <source>
        <dbReference type="PIRSR" id="PIRSR606689-2"/>
    </source>
</evidence>
<dbReference type="Pfam" id="PF00025">
    <property type="entry name" value="Arf"/>
    <property type="match status" value="1"/>
</dbReference>
<evidence type="ECO:0000256" key="2">
    <source>
        <dbReference type="ARBA" id="ARBA00010290"/>
    </source>
</evidence>
<feature type="domain" description="Protein kinase" evidence="14">
    <location>
        <begin position="171"/>
        <end position="436"/>
    </location>
</feature>
<dbReference type="GO" id="GO:0005525">
    <property type="term" value="F:GTP binding"/>
    <property type="evidence" value="ECO:0007669"/>
    <property type="project" value="UniProtKB-KW"/>
</dbReference>
<dbReference type="PROSITE" id="PS50011">
    <property type="entry name" value="PROTEIN_KINASE_DOM"/>
    <property type="match status" value="1"/>
</dbReference>
<protein>
    <recommendedName>
        <fullName evidence="11">ADP-ribosylation factor-like protein 3</fullName>
    </recommendedName>
</protein>
<dbReference type="FunFam" id="1.10.510.10:FF:000571">
    <property type="entry name" value="Maternal embryonic leucine zipper kinase"/>
    <property type="match status" value="1"/>
</dbReference>
<dbReference type="InterPro" id="IPR005225">
    <property type="entry name" value="Small_GTP-bd"/>
</dbReference>
<dbReference type="InterPro" id="IPR000719">
    <property type="entry name" value="Prot_kinase_dom"/>
</dbReference>
<dbReference type="SUPFAM" id="SSF56112">
    <property type="entry name" value="Protein kinase-like (PK-like)"/>
    <property type="match status" value="1"/>
</dbReference>
<keyword evidence="6" id="KW-0067">ATP-binding</keyword>
<dbReference type="InterPro" id="IPR006689">
    <property type="entry name" value="Small_GTPase_ARF/SAR"/>
</dbReference>
<dbReference type="SUPFAM" id="SSF52540">
    <property type="entry name" value="P-loop containing nucleoside triphosphate hydrolases"/>
    <property type="match status" value="1"/>
</dbReference>
<keyword evidence="16" id="KW-1185">Reference proteome</keyword>
<comment type="similarity">
    <text evidence="2">Belongs to the small GTPase superfamily. Arf family.</text>
</comment>
<keyword evidence="5 12" id="KW-0547">Nucleotide-binding</keyword>
<keyword evidence="9 12" id="KW-0342">GTP-binding</keyword>
<dbReference type="GO" id="GO:0015031">
    <property type="term" value="P:protein transport"/>
    <property type="evidence" value="ECO:0007669"/>
    <property type="project" value="UniProtKB-KW"/>
</dbReference>
<proteinExistence type="inferred from homology"/>
<evidence type="ECO:0000256" key="12">
    <source>
        <dbReference type="PIRSR" id="PIRSR606689-1"/>
    </source>
</evidence>
<accession>A0AAD5UAV1</accession>
<dbReference type="InterPro" id="IPR027417">
    <property type="entry name" value="P-loop_NTPase"/>
</dbReference>
<feature type="binding site" evidence="12">
    <location>
        <begin position="23"/>
        <end position="30"/>
    </location>
    <ligand>
        <name>GTP</name>
        <dbReference type="ChEBI" id="CHEBI:37565"/>
    </ligand>
</feature>
<dbReference type="InterPro" id="IPR011009">
    <property type="entry name" value="Kinase-like_dom_sf"/>
</dbReference>
<dbReference type="NCBIfam" id="TIGR00231">
    <property type="entry name" value="small_GTP"/>
    <property type="match status" value="1"/>
</dbReference>
<dbReference type="SMART" id="SM00177">
    <property type="entry name" value="ARF"/>
    <property type="match status" value="1"/>
</dbReference>
<keyword evidence="7" id="KW-0653">Protein transport</keyword>
<dbReference type="Gene3D" id="3.40.50.300">
    <property type="entry name" value="P-loop containing nucleotide triphosphate hydrolases"/>
    <property type="match status" value="1"/>
</dbReference>
<dbReference type="GO" id="GO:0003924">
    <property type="term" value="F:GTPase activity"/>
    <property type="evidence" value="ECO:0007669"/>
    <property type="project" value="InterPro"/>
</dbReference>
<comment type="caution">
    <text evidence="15">The sequence shown here is derived from an EMBL/GenBank/DDBJ whole genome shotgun (WGS) entry which is preliminary data.</text>
</comment>
<evidence type="ECO:0000259" key="14">
    <source>
        <dbReference type="PROSITE" id="PS50011"/>
    </source>
</evidence>
<dbReference type="GO" id="GO:0005794">
    <property type="term" value="C:Golgi apparatus"/>
    <property type="evidence" value="ECO:0007669"/>
    <property type="project" value="UniProtKB-SubCell"/>
</dbReference>
<feature type="binding site" evidence="13">
    <location>
        <position position="47"/>
    </location>
    <ligand>
        <name>Mg(2+)</name>
        <dbReference type="ChEBI" id="CHEBI:18420"/>
    </ligand>
</feature>
<dbReference type="SMART" id="SM00175">
    <property type="entry name" value="RAB"/>
    <property type="match status" value="1"/>
</dbReference>
<keyword evidence="8" id="KW-0333">Golgi apparatus</keyword>
<dbReference type="AlphaFoldDB" id="A0AAD5UAV1"/>
<keyword evidence="13" id="KW-0460">Magnesium</keyword>
<dbReference type="Gene3D" id="1.10.510.10">
    <property type="entry name" value="Transferase(Phosphotransferase) domain 1"/>
    <property type="match status" value="1"/>
</dbReference>
<dbReference type="EMBL" id="JADGJW010000029">
    <property type="protein sequence ID" value="KAJ3226767.1"/>
    <property type="molecule type" value="Genomic_DNA"/>
</dbReference>
<feature type="binding site" evidence="13">
    <location>
        <position position="30"/>
    </location>
    <ligand>
        <name>Mg(2+)</name>
        <dbReference type="ChEBI" id="CHEBI:18420"/>
    </ligand>
</feature>
<keyword evidence="10" id="KW-0449">Lipoprotein</keyword>
<name>A0AAD5UAV1_9FUNG</name>
<dbReference type="Pfam" id="PF00069">
    <property type="entry name" value="Pkinase"/>
    <property type="match status" value="1"/>
</dbReference>
<evidence type="ECO:0000256" key="6">
    <source>
        <dbReference type="ARBA" id="ARBA00022840"/>
    </source>
</evidence>
<feature type="binding site" evidence="12">
    <location>
        <begin position="125"/>
        <end position="128"/>
    </location>
    <ligand>
        <name>GTP</name>
        <dbReference type="ChEBI" id="CHEBI:37565"/>
    </ligand>
</feature>
<organism evidence="15 16">
    <name type="scientific">Clydaea vesicula</name>
    <dbReference type="NCBI Taxonomy" id="447962"/>
    <lineage>
        <taxon>Eukaryota</taxon>
        <taxon>Fungi</taxon>
        <taxon>Fungi incertae sedis</taxon>
        <taxon>Chytridiomycota</taxon>
        <taxon>Chytridiomycota incertae sedis</taxon>
        <taxon>Chytridiomycetes</taxon>
        <taxon>Lobulomycetales</taxon>
        <taxon>Lobulomycetaceae</taxon>
        <taxon>Clydaea</taxon>
    </lineage>
</organism>